<proteinExistence type="predicted"/>
<evidence type="ECO:0000313" key="1">
    <source>
        <dbReference type="EMBL" id="KFE57144.1"/>
    </source>
</evidence>
<dbReference type="RefSeq" id="WP_032626816.1">
    <property type="nucleotide sequence ID" value="NZ_JPQU01000021.1"/>
</dbReference>
<sequence length="106" mass="11380">MKLGIAICVAAVLSGCGTVKTLNDEKGAADDLARWQSNCHSIPRAYSGASYQFCNLNAPARSGSHWSAGTIALDLALSGVADTVMLPYTGYLQYQHGDIKVRRKQY</sequence>
<dbReference type="PATRIC" id="fig|317.175.peg.1167"/>
<dbReference type="Proteomes" id="UP000028631">
    <property type="component" value="Unassembled WGS sequence"/>
</dbReference>
<dbReference type="AlphaFoldDB" id="A0A085VNY1"/>
<dbReference type="OrthoDB" id="8547342at2"/>
<dbReference type="Pfam" id="PF07119">
    <property type="entry name" value="DUF1375"/>
    <property type="match status" value="1"/>
</dbReference>
<dbReference type="InterPro" id="IPR010780">
    <property type="entry name" value="DUF1375"/>
</dbReference>
<organism evidence="1 2">
    <name type="scientific">Pseudomonas syringae</name>
    <dbReference type="NCBI Taxonomy" id="317"/>
    <lineage>
        <taxon>Bacteria</taxon>
        <taxon>Pseudomonadati</taxon>
        <taxon>Pseudomonadota</taxon>
        <taxon>Gammaproteobacteria</taxon>
        <taxon>Pseudomonadales</taxon>
        <taxon>Pseudomonadaceae</taxon>
        <taxon>Pseudomonas</taxon>
    </lineage>
</organism>
<dbReference type="EMBL" id="JPQU01000021">
    <property type="protein sequence ID" value="KFE57144.1"/>
    <property type="molecule type" value="Genomic_DNA"/>
</dbReference>
<dbReference type="PROSITE" id="PS51257">
    <property type="entry name" value="PROKAR_LIPOPROTEIN"/>
    <property type="match status" value="1"/>
</dbReference>
<accession>A0A085VNY1</accession>
<reference evidence="1 2" key="1">
    <citation type="submission" date="2014-07" db="EMBL/GenBank/DDBJ databases">
        <title>Draft Genome Sequences of Environmental Pseudomonas syringae strains.</title>
        <authorList>
            <person name="Baltrus D.A."/>
            <person name="Berge O."/>
            <person name="Morris C."/>
        </authorList>
    </citation>
    <scope>NUCLEOTIDE SEQUENCE [LARGE SCALE GENOMIC DNA]</scope>
    <source>
        <strain evidence="1 2">GAW0119</strain>
    </source>
</reference>
<evidence type="ECO:0008006" key="3">
    <source>
        <dbReference type="Google" id="ProtNLM"/>
    </source>
</evidence>
<evidence type="ECO:0000313" key="2">
    <source>
        <dbReference type="Proteomes" id="UP000028631"/>
    </source>
</evidence>
<comment type="caution">
    <text evidence="1">The sequence shown here is derived from an EMBL/GenBank/DDBJ whole genome shotgun (WGS) entry which is preliminary data.</text>
</comment>
<gene>
    <name evidence="1" type="ORF">IV01_05555</name>
</gene>
<keyword evidence="2" id="KW-1185">Reference proteome</keyword>
<protein>
    <recommendedName>
        <fullName evidence="3">YceK/YidQ family lipoprotein</fullName>
    </recommendedName>
</protein>
<name>A0A085VNY1_PSESX</name>